<dbReference type="RefSeq" id="WP_353645630.1">
    <property type="nucleotide sequence ID" value="NZ_CP159253.1"/>
</dbReference>
<dbReference type="SUPFAM" id="SSF55298">
    <property type="entry name" value="YjgF-like"/>
    <property type="match status" value="1"/>
</dbReference>
<keyword evidence="1" id="KW-0378">Hydrolase</keyword>
<gene>
    <name evidence="1" type="ORF">ABVK50_16065</name>
</gene>
<evidence type="ECO:0000313" key="1">
    <source>
        <dbReference type="EMBL" id="XCG46832.1"/>
    </source>
</evidence>
<dbReference type="EC" id="3.5.-.-" evidence="1"/>
<name>A0AAU8CJ17_9HYPH</name>
<dbReference type="AlphaFoldDB" id="A0AAU8CJ17"/>
<dbReference type="InterPro" id="IPR035959">
    <property type="entry name" value="RutC-like_sf"/>
</dbReference>
<reference evidence="1" key="1">
    <citation type="submission" date="2024-06" db="EMBL/GenBank/DDBJ databases">
        <title>Mesorhizobium karijinii sp. nov., a symbiont of the iconic Swainsona formosa from arid Australia.</title>
        <authorList>
            <person name="Hill Y.J."/>
            <person name="Watkin E.L.J."/>
            <person name="O'Hara G.W."/>
            <person name="Terpolilli J."/>
            <person name="Tye M.L."/>
            <person name="Kohlmeier M.G."/>
        </authorList>
    </citation>
    <scope>NUCLEOTIDE SEQUENCE</scope>
    <source>
        <strain evidence="1">WSM2240</strain>
    </source>
</reference>
<dbReference type="Gene3D" id="3.30.1330.40">
    <property type="entry name" value="RutC-like"/>
    <property type="match status" value="1"/>
</dbReference>
<dbReference type="PANTHER" id="PTHR11803">
    <property type="entry name" value="2-IMINOBUTANOATE/2-IMINOPROPANOATE DEAMINASE RIDA"/>
    <property type="match status" value="1"/>
</dbReference>
<dbReference type="Pfam" id="PF01042">
    <property type="entry name" value="Ribonuc_L-PSP"/>
    <property type="match status" value="1"/>
</dbReference>
<dbReference type="CDD" id="cd00448">
    <property type="entry name" value="YjgF_YER057c_UK114_family"/>
    <property type="match status" value="1"/>
</dbReference>
<protein>
    <submittedName>
        <fullName evidence="1">RidA family protein</fullName>
        <ecNumber evidence="1">3.5.-.-</ecNumber>
    </submittedName>
</protein>
<accession>A0AAU8CJ17</accession>
<dbReference type="GO" id="GO:0005829">
    <property type="term" value="C:cytosol"/>
    <property type="evidence" value="ECO:0007669"/>
    <property type="project" value="TreeGrafter"/>
</dbReference>
<organism evidence="1">
    <name type="scientific">Mesorhizobium sp. WSM2240</name>
    <dbReference type="NCBI Taxonomy" id="3228851"/>
    <lineage>
        <taxon>Bacteria</taxon>
        <taxon>Pseudomonadati</taxon>
        <taxon>Pseudomonadota</taxon>
        <taxon>Alphaproteobacteria</taxon>
        <taxon>Hyphomicrobiales</taxon>
        <taxon>Phyllobacteriaceae</taxon>
        <taxon>Mesorhizobium</taxon>
    </lineage>
</organism>
<proteinExistence type="predicted"/>
<dbReference type="PANTHER" id="PTHR11803:SF44">
    <property type="entry name" value="RUTC FAMILY PROTEIN YJGH"/>
    <property type="match status" value="1"/>
</dbReference>
<dbReference type="EMBL" id="CP159253">
    <property type="protein sequence ID" value="XCG46832.1"/>
    <property type="molecule type" value="Genomic_DNA"/>
</dbReference>
<sequence length="127" mass="14226">MKMKPINAPDAPQPLGGYVQAMEVTGATRILYISGQIPETIDGKVPERFEDQARLVWRNVIAQLHAADMTLDNLVKVTIFLSDRQYTADYRKVQQEVLQGRLIGLTTIITGIFDEKWLLEIEAIAAA</sequence>
<dbReference type="InterPro" id="IPR006175">
    <property type="entry name" value="YjgF/YER057c/UK114"/>
</dbReference>
<dbReference type="GO" id="GO:0019239">
    <property type="term" value="F:deaminase activity"/>
    <property type="evidence" value="ECO:0007669"/>
    <property type="project" value="TreeGrafter"/>
</dbReference>